<dbReference type="SUPFAM" id="SSF51735">
    <property type="entry name" value="NAD(P)-binding Rossmann-fold domains"/>
    <property type="match status" value="1"/>
</dbReference>
<evidence type="ECO:0000256" key="2">
    <source>
        <dbReference type="ARBA" id="ARBA00023002"/>
    </source>
</evidence>
<dbReference type="EMBL" id="CAFBIZ010000102">
    <property type="protein sequence ID" value="CAB4849944.1"/>
    <property type="molecule type" value="Genomic_DNA"/>
</dbReference>
<dbReference type="Gene3D" id="3.40.50.720">
    <property type="entry name" value="NAD(P)-binding Rossmann-like Domain"/>
    <property type="match status" value="1"/>
</dbReference>
<dbReference type="CDD" id="cd05233">
    <property type="entry name" value="SDR_c"/>
    <property type="match status" value="1"/>
</dbReference>
<organism evidence="5">
    <name type="scientific">freshwater metagenome</name>
    <dbReference type="NCBI Taxonomy" id="449393"/>
    <lineage>
        <taxon>unclassified sequences</taxon>
        <taxon>metagenomes</taxon>
        <taxon>ecological metagenomes</taxon>
    </lineage>
</organism>
<dbReference type="Pfam" id="PF13561">
    <property type="entry name" value="adh_short_C2"/>
    <property type="match status" value="1"/>
</dbReference>
<evidence type="ECO:0000256" key="3">
    <source>
        <dbReference type="ARBA" id="ARBA00023027"/>
    </source>
</evidence>
<keyword evidence="2" id="KW-0560">Oxidoreductase</keyword>
<evidence type="ECO:0000256" key="1">
    <source>
        <dbReference type="ARBA" id="ARBA00006484"/>
    </source>
</evidence>
<dbReference type="EMBL" id="CAFBPU010000006">
    <property type="protein sequence ID" value="CAB5023201.1"/>
    <property type="molecule type" value="Genomic_DNA"/>
</dbReference>
<comment type="similarity">
    <text evidence="1">Belongs to the short-chain dehydrogenases/reductases (SDR) family.</text>
</comment>
<protein>
    <submittedName>
        <fullName evidence="5">Unannotated protein</fullName>
    </submittedName>
</protein>
<proteinExistence type="inferred from homology"/>
<evidence type="ECO:0000313" key="5">
    <source>
        <dbReference type="EMBL" id="CAB5023201.1"/>
    </source>
</evidence>
<gene>
    <name evidence="4" type="ORF">UFOPK3268_00887</name>
    <name evidence="5" type="ORF">UFOPK4150_00370</name>
</gene>
<accession>A0A6J7R1T5</accession>
<dbReference type="InterPro" id="IPR020904">
    <property type="entry name" value="Sc_DH/Rdtase_CS"/>
</dbReference>
<dbReference type="FunFam" id="3.40.50.720:FF:000084">
    <property type="entry name" value="Short-chain dehydrogenase reductase"/>
    <property type="match status" value="1"/>
</dbReference>
<sequence length="305" mass="31690">MAGRLENKVAFITGAARGQGRAHAVAMAREGADIIATDICAPIAGVLYDLGTQDELDETVRLVEKEGRRGIAIKADARSSEQMRAATAQGAAEFGGIDIAVINHGIVMFGTWESITEADFDTMIETDLSSVWRASVAVIPYLIKRGGGSLILTASSAGKVAFYGIPSYVVAKHGVVGMTKALAVELAPQWIRVNALCPGNVATPMFFNSTTLDAYAGGPGGTKEHAVFPAQAASLLPLPWFEAEAVANSAVFLASDEGRYITGTDFSIDAGVVTQPPGIPPIAATKLAELQARIAELESALGSAG</sequence>
<keyword evidence="3" id="KW-0520">NAD</keyword>
<name>A0A6J7R1T5_9ZZZZ</name>
<evidence type="ECO:0000313" key="4">
    <source>
        <dbReference type="EMBL" id="CAB4849944.1"/>
    </source>
</evidence>
<reference evidence="5" key="1">
    <citation type="submission" date="2020-05" db="EMBL/GenBank/DDBJ databases">
        <authorList>
            <person name="Chiriac C."/>
            <person name="Salcher M."/>
            <person name="Ghai R."/>
            <person name="Kavagutti S V."/>
        </authorList>
    </citation>
    <scope>NUCLEOTIDE SEQUENCE</scope>
</reference>
<dbReference type="PROSITE" id="PS00061">
    <property type="entry name" value="ADH_SHORT"/>
    <property type="match status" value="1"/>
</dbReference>
<dbReference type="AlphaFoldDB" id="A0A6J7R1T5"/>
<dbReference type="PRINTS" id="PR00080">
    <property type="entry name" value="SDRFAMILY"/>
</dbReference>
<dbReference type="InterPro" id="IPR023985">
    <property type="entry name" value="SDR_subfam_1"/>
</dbReference>
<dbReference type="PANTHER" id="PTHR24321:SF8">
    <property type="entry name" value="ESTRADIOL 17-BETA-DEHYDROGENASE 8-RELATED"/>
    <property type="match status" value="1"/>
</dbReference>
<dbReference type="GO" id="GO:0016491">
    <property type="term" value="F:oxidoreductase activity"/>
    <property type="evidence" value="ECO:0007669"/>
    <property type="project" value="UniProtKB-KW"/>
</dbReference>
<dbReference type="InterPro" id="IPR002347">
    <property type="entry name" value="SDR_fam"/>
</dbReference>
<dbReference type="InterPro" id="IPR036291">
    <property type="entry name" value="NAD(P)-bd_dom_sf"/>
</dbReference>
<dbReference type="PANTHER" id="PTHR24321">
    <property type="entry name" value="DEHYDROGENASES, SHORT CHAIN"/>
    <property type="match status" value="1"/>
</dbReference>
<dbReference type="NCBIfam" id="TIGR03971">
    <property type="entry name" value="SDR_subfam_1"/>
    <property type="match status" value="1"/>
</dbReference>
<dbReference type="PRINTS" id="PR00081">
    <property type="entry name" value="GDHRDH"/>
</dbReference>